<dbReference type="Gene3D" id="1.10.510.10">
    <property type="entry name" value="Transferase(Phosphotransferase) domain 1"/>
    <property type="match status" value="1"/>
</dbReference>
<dbReference type="PROSITE" id="PS00109">
    <property type="entry name" value="PROTEIN_KINASE_TYR"/>
    <property type="match status" value="1"/>
</dbReference>
<dbReference type="InterPro" id="IPR011009">
    <property type="entry name" value="Kinase-like_dom_sf"/>
</dbReference>
<evidence type="ECO:0000313" key="7">
    <source>
        <dbReference type="EMBL" id="CAH3186614.1"/>
    </source>
</evidence>
<dbReference type="Pfam" id="PF13385">
    <property type="entry name" value="Laminin_G_3"/>
    <property type="match status" value="1"/>
</dbReference>
<sequence length="814" mass="92054">RYFGTVNRTEGCCPGSKAATFSQNGSYATVPNINIRTCDFTIAFWVKYIGVDGPILALWSQSGKLFYVTVKNSRLILSIHNTFHLQINSWNHVAVTCQQHKIKVFVNGTEEALVDQWNEHFFSSLGRYQSEYIIGNNPGLVQMPMANGVFVGAVMDLYVTGIALSAKQVSELSKGKPITPVINNKESEIHGCKVNVTWSRNVCTVTMTTVRFREIKPLGIEAEWTEHKVPSTTFYLLSLKCDKGYEIGVSSWFGEVQSDWSVSWKFKTRSTVTPTGVPILWMVLGVSVALSALVVGIIVYRKRAKRNARSSESDTAELMLLEVPHERVTIMEELGRGAFGRVYKSVTRGLPEKNTSSKPKDHSLDSHEGCIVATKVLPENSTEEDKRQLVREIELMKEVGTHRNIVSMLGYWIQSPPIMLIMEYVPNGDLLQWLRNKRRQLTMKKSRQSDVVERLKPPVPERPKLVSKNLKTKDVLDENLKEENSERNNEETGRDGGYHSSETKEIKVDLDDDERGVLINDAPQSEMEPSCSNLGYEDDKEEEESDDVNTSSQQNEGQKGSATSVMVLPSINIAHFSKEKELTPTESLRNAEVKITVEKKEDSCEGKEDDEEDTFGKEVLCYAWQIVKGMEYLASKGFIHRDLAARNILLGEDRAVKIADFGLLRHANESEIYEVTSVNKLPMKWMAPEALESSIFTFKTDVWSFGVVLWELATKGGTPYPGITPMRLCSLLKSGYRMEKPNTCSDEIYKLTIDCWKEDPNERPSFVQLIPILEEMMTEDTPYYYFRLLDQNQPCYREASATNTSKTSTLDTKL</sequence>
<organism evidence="7 8">
    <name type="scientific">Porites lobata</name>
    <dbReference type="NCBI Taxonomy" id="104759"/>
    <lineage>
        <taxon>Eukaryota</taxon>
        <taxon>Metazoa</taxon>
        <taxon>Cnidaria</taxon>
        <taxon>Anthozoa</taxon>
        <taxon>Hexacorallia</taxon>
        <taxon>Scleractinia</taxon>
        <taxon>Fungiina</taxon>
        <taxon>Poritidae</taxon>
        <taxon>Porites</taxon>
    </lineage>
</organism>
<evidence type="ECO:0000256" key="1">
    <source>
        <dbReference type="ARBA" id="ARBA00011902"/>
    </source>
</evidence>
<dbReference type="EMBL" id="CALNXK010000492">
    <property type="protein sequence ID" value="CAH3186614.1"/>
    <property type="molecule type" value="Genomic_DNA"/>
</dbReference>
<feature type="transmembrane region" description="Helical" evidence="5">
    <location>
        <begin position="279"/>
        <end position="300"/>
    </location>
</feature>
<dbReference type="PANTHER" id="PTHR24416">
    <property type="entry name" value="TYROSINE-PROTEIN KINASE RECEPTOR"/>
    <property type="match status" value="1"/>
</dbReference>
<dbReference type="Gene3D" id="2.60.120.200">
    <property type="match status" value="1"/>
</dbReference>
<dbReference type="Pfam" id="PF07714">
    <property type="entry name" value="PK_Tyr_Ser-Thr"/>
    <property type="match status" value="2"/>
</dbReference>
<gene>
    <name evidence="7" type="ORF">PLOB_00035225</name>
</gene>
<evidence type="ECO:0000313" key="8">
    <source>
        <dbReference type="Proteomes" id="UP001159405"/>
    </source>
</evidence>
<evidence type="ECO:0000256" key="5">
    <source>
        <dbReference type="SAM" id="Phobius"/>
    </source>
</evidence>
<dbReference type="InterPro" id="IPR000719">
    <property type="entry name" value="Prot_kinase_dom"/>
</dbReference>
<feature type="compositionally biased region" description="Polar residues" evidence="4">
    <location>
        <begin position="548"/>
        <end position="564"/>
    </location>
</feature>
<reference evidence="7 8" key="1">
    <citation type="submission" date="2022-05" db="EMBL/GenBank/DDBJ databases">
        <authorList>
            <consortium name="Genoscope - CEA"/>
            <person name="William W."/>
        </authorList>
    </citation>
    <scope>NUCLEOTIDE SEQUENCE [LARGE SCALE GENOMIC DNA]</scope>
</reference>
<dbReference type="PANTHER" id="PTHR24416:SF583">
    <property type="entry name" value="RECEPTOR PROTEIN-TYROSINE KINASE"/>
    <property type="match status" value="1"/>
</dbReference>
<keyword evidence="8" id="KW-1185">Reference proteome</keyword>
<dbReference type="InterPro" id="IPR013320">
    <property type="entry name" value="ConA-like_dom_sf"/>
</dbReference>
<dbReference type="SUPFAM" id="SSF56112">
    <property type="entry name" value="Protein kinase-like (PK-like)"/>
    <property type="match status" value="1"/>
</dbReference>
<feature type="compositionally biased region" description="Acidic residues" evidence="4">
    <location>
        <begin position="536"/>
        <end position="547"/>
    </location>
</feature>
<keyword evidence="5" id="KW-0812">Transmembrane</keyword>
<dbReference type="InterPro" id="IPR020635">
    <property type="entry name" value="Tyr_kinase_cat_dom"/>
</dbReference>
<dbReference type="PROSITE" id="PS50011">
    <property type="entry name" value="PROTEIN_KINASE_DOM"/>
    <property type="match status" value="1"/>
</dbReference>
<comment type="caution">
    <text evidence="7">The sequence shown here is derived from an EMBL/GenBank/DDBJ whole genome shotgun (WGS) entry which is preliminary data.</text>
</comment>
<proteinExistence type="predicted"/>
<dbReference type="InterPro" id="IPR050122">
    <property type="entry name" value="RTK"/>
</dbReference>
<evidence type="ECO:0000256" key="2">
    <source>
        <dbReference type="ARBA" id="ARBA00022679"/>
    </source>
</evidence>
<dbReference type="InterPro" id="IPR001245">
    <property type="entry name" value="Ser-Thr/Tyr_kinase_cat_dom"/>
</dbReference>
<keyword evidence="2" id="KW-0808">Transferase</keyword>
<feature type="non-terminal residue" evidence="7">
    <location>
        <position position="1"/>
    </location>
</feature>
<dbReference type="SUPFAM" id="SSF49265">
    <property type="entry name" value="Fibronectin type III"/>
    <property type="match status" value="1"/>
</dbReference>
<keyword evidence="5" id="KW-1133">Transmembrane helix</keyword>
<dbReference type="Proteomes" id="UP001159405">
    <property type="component" value="Unassembled WGS sequence"/>
</dbReference>
<accession>A0ABN8S6S6</accession>
<evidence type="ECO:0000256" key="3">
    <source>
        <dbReference type="ARBA" id="ARBA00022777"/>
    </source>
</evidence>
<name>A0ABN8S6S6_9CNID</name>
<evidence type="ECO:0000256" key="4">
    <source>
        <dbReference type="SAM" id="MobiDB-lite"/>
    </source>
</evidence>
<keyword evidence="5" id="KW-0472">Membrane</keyword>
<dbReference type="Gene3D" id="3.30.200.20">
    <property type="entry name" value="Phosphorylase Kinase, domain 1"/>
    <property type="match status" value="1"/>
</dbReference>
<feature type="domain" description="Protein kinase" evidence="6">
    <location>
        <begin position="328"/>
        <end position="784"/>
    </location>
</feature>
<feature type="region of interest" description="Disordered" evidence="4">
    <location>
        <begin position="442"/>
        <end position="564"/>
    </location>
</feature>
<evidence type="ECO:0000259" key="6">
    <source>
        <dbReference type="PROSITE" id="PS50011"/>
    </source>
</evidence>
<protein>
    <recommendedName>
        <fullName evidence="1">receptor protein-tyrosine kinase</fullName>
        <ecNumber evidence="1">2.7.10.1</ecNumber>
    </recommendedName>
</protein>
<dbReference type="InterPro" id="IPR036116">
    <property type="entry name" value="FN3_sf"/>
</dbReference>
<keyword evidence="3" id="KW-0418">Kinase</keyword>
<dbReference type="CDD" id="cd00192">
    <property type="entry name" value="PTKc"/>
    <property type="match status" value="1"/>
</dbReference>
<dbReference type="EC" id="2.7.10.1" evidence="1"/>
<feature type="compositionally biased region" description="Basic and acidic residues" evidence="4">
    <location>
        <begin position="447"/>
        <end position="464"/>
    </location>
</feature>
<dbReference type="SMART" id="SM00219">
    <property type="entry name" value="TyrKc"/>
    <property type="match status" value="1"/>
</dbReference>
<dbReference type="InterPro" id="IPR008266">
    <property type="entry name" value="Tyr_kinase_AS"/>
</dbReference>
<dbReference type="SUPFAM" id="SSF49899">
    <property type="entry name" value="Concanavalin A-like lectins/glucanases"/>
    <property type="match status" value="1"/>
</dbReference>
<feature type="compositionally biased region" description="Basic and acidic residues" evidence="4">
    <location>
        <begin position="471"/>
        <end position="509"/>
    </location>
</feature>